<keyword evidence="2" id="KW-1185">Reference proteome</keyword>
<reference evidence="1" key="1">
    <citation type="journal article" date="2011" name="Genome Biol.">
        <title>The draft genome of the carcinogenic human liver fluke Clonorchis sinensis.</title>
        <authorList>
            <person name="Wang X."/>
            <person name="Chen W."/>
            <person name="Huang Y."/>
            <person name="Sun J."/>
            <person name="Men J."/>
            <person name="Liu H."/>
            <person name="Luo F."/>
            <person name="Guo L."/>
            <person name="Lv X."/>
            <person name="Deng C."/>
            <person name="Zhou C."/>
            <person name="Fan Y."/>
            <person name="Li X."/>
            <person name="Huang L."/>
            <person name="Hu Y."/>
            <person name="Liang C."/>
            <person name="Hu X."/>
            <person name="Xu J."/>
            <person name="Yu X."/>
        </authorList>
    </citation>
    <scope>NUCLEOTIDE SEQUENCE [LARGE SCALE GENOMIC DNA]</scope>
    <source>
        <strain evidence="1">Henan</strain>
    </source>
</reference>
<dbReference type="Proteomes" id="UP000008909">
    <property type="component" value="Unassembled WGS sequence"/>
</dbReference>
<gene>
    <name evidence="1" type="ORF">CLF_102872</name>
</gene>
<evidence type="ECO:0000313" key="1">
    <source>
        <dbReference type="EMBL" id="GAA49327.1"/>
    </source>
</evidence>
<dbReference type="AlphaFoldDB" id="G7Y8P2"/>
<sequence length="371" mass="43008">MTEKYTADQHRNTSGEQGIRRYLRFALPPNVGIALLYEYALIITTRFVLNRLKLDYAALKTNHQQSKQPTLPSADIRHLRVFGQQFFGTIFGTWWYKRIRNEVIKRRNFGETEGTSLKECFKYWKLIRLIHVVWIVSYRLPRQKLLSVSDSEYGNPKCAEFNMAEVNEDCYGRFFQIVQLSVGGVISWVNLRIRNESGEKLRKTQLRAMGYLKHGDITLDTSNKLTSRIVCHFAGCSRKSSWKVLAISEQSEMTQTEFSPLRGLGAKRKKVMPICAFALLSSYDDHNSSWLQTPCINIRIIRHQMTFDQTKPKWAGMQLVIEERKKGPREDTSRCHEMAKPFSIASVSVVYSLSNRYAYFDGIGTWDRSIS</sequence>
<protein>
    <submittedName>
        <fullName evidence="1">Uncharacterized protein</fullName>
    </submittedName>
</protein>
<organism evidence="1 2">
    <name type="scientific">Clonorchis sinensis</name>
    <name type="common">Chinese liver fluke</name>
    <dbReference type="NCBI Taxonomy" id="79923"/>
    <lineage>
        <taxon>Eukaryota</taxon>
        <taxon>Metazoa</taxon>
        <taxon>Spiralia</taxon>
        <taxon>Lophotrochozoa</taxon>
        <taxon>Platyhelminthes</taxon>
        <taxon>Trematoda</taxon>
        <taxon>Digenea</taxon>
        <taxon>Opisthorchiida</taxon>
        <taxon>Opisthorchiata</taxon>
        <taxon>Opisthorchiidae</taxon>
        <taxon>Clonorchis</taxon>
    </lineage>
</organism>
<accession>G7Y8P2</accession>
<dbReference type="EMBL" id="DF142950">
    <property type="protein sequence ID" value="GAA49327.1"/>
    <property type="molecule type" value="Genomic_DNA"/>
</dbReference>
<name>G7Y8P2_CLOSI</name>
<evidence type="ECO:0000313" key="2">
    <source>
        <dbReference type="Proteomes" id="UP000008909"/>
    </source>
</evidence>
<reference key="2">
    <citation type="submission" date="2011-10" db="EMBL/GenBank/DDBJ databases">
        <title>The genome and transcriptome sequence of Clonorchis sinensis provide insights into the carcinogenic liver fluke.</title>
        <authorList>
            <person name="Wang X."/>
            <person name="Huang Y."/>
            <person name="Chen W."/>
            <person name="Liu H."/>
            <person name="Guo L."/>
            <person name="Chen Y."/>
            <person name="Luo F."/>
            <person name="Zhou W."/>
            <person name="Sun J."/>
            <person name="Mao Q."/>
            <person name="Liang P."/>
            <person name="Zhou C."/>
            <person name="Tian Y."/>
            <person name="Men J."/>
            <person name="Lv X."/>
            <person name="Huang L."/>
            <person name="Zhou J."/>
            <person name="Hu Y."/>
            <person name="Li R."/>
            <person name="Zhang F."/>
            <person name="Lei H."/>
            <person name="Li X."/>
            <person name="Hu X."/>
            <person name="Liang C."/>
            <person name="Xu J."/>
            <person name="Wu Z."/>
            <person name="Yu X."/>
        </authorList>
    </citation>
    <scope>NUCLEOTIDE SEQUENCE</scope>
    <source>
        <strain>Henan</strain>
    </source>
</reference>
<proteinExistence type="predicted"/>